<feature type="compositionally biased region" description="Basic and acidic residues" evidence="1">
    <location>
        <begin position="396"/>
        <end position="406"/>
    </location>
</feature>
<organism evidence="3 4">
    <name type="scientific">Penicillium concentricum</name>
    <dbReference type="NCBI Taxonomy" id="293559"/>
    <lineage>
        <taxon>Eukaryota</taxon>
        <taxon>Fungi</taxon>
        <taxon>Dikarya</taxon>
        <taxon>Ascomycota</taxon>
        <taxon>Pezizomycotina</taxon>
        <taxon>Eurotiomycetes</taxon>
        <taxon>Eurotiomycetidae</taxon>
        <taxon>Eurotiales</taxon>
        <taxon>Aspergillaceae</taxon>
        <taxon>Penicillium</taxon>
    </lineage>
</organism>
<feature type="compositionally biased region" description="Polar residues" evidence="1">
    <location>
        <begin position="288"/>
        <end position="297"/>
    </location>
</feature>
<evidence type="ECO:0000259" key="2">
    <source>
        <dbReference type="Pfam" id="PF04366"/>
    </source>
</evidence>
<reference evidence="3" key="1">
    <citation type="submission" date="2022-12" db="EMBL/GenBank/DDBJ databases">
        <authorList>
            <person name="Petersen C."/>
        </authorList>
    </citation>
    <scope>NUCLEOTIDE SEQUENCE</scope>
    <source>
        <strain evidence="3">IBT 3081</strain>
    </source>
</reference>
<feature type="domain" description="Ysc84 actin-binding" evidence="2">
    <location>
        <begin position="89"/>
        <end position="212"/>
    </location>
</feature>
<sequence>MKNPLHNPLPASLSSECKKAAAILESFINPKLKIDGEIPRKIFVGAKGIAVFTALRVGFLGSIRFGSGLIVARLPDGSWSAPSAMAMGGLGAGGQFGAELTDFVFVLTTDAAVKTFMQSGNLTLGGNISMAVGPVGRSAEAGGVVGTKGGTGVFAYSKTRGLYGGLTVEGGVLAERADANKKLYGRKVRAKELLSGLIPPPPEAGVLIKVLNGDYFLIKGPAEPAAEGAEQSREQNTKASAQSHEGQPQGVLAAAADESVAVGPNAEQTPRTPEPSPEGPEQSHEQNTKASAQSHEGQPQGGLAAAADESVAVGPNAEQTPRTPELSSEGPEQSHEQNPEASAQVPEKQSQGIVAPAPNQLAVVEPSTRDSHSLCHELDHQETAPAAKSKPTTDPNTKEATGDAKASKITHGTHTSNVQEPMATTENDYAVEPSTQLGPKGKEPAAGDMHDTSREPGIPGPIPATERLSDSIETAPSATR</sequence>
<feature type="compositionally biased region" description="Polar residues" evidence="1">
    <location>
        <begin position="317"/>
        <end position="326"/>
    </location>
</feature>
<dbReference type="GO" id="GO:0030479">
    <property type="term" value="C:actin cortical patch"/>
    <property type="evidence" value="ECO:0007669"/>
    <property type="project" value="TreeGrafter"/>
</dbReference>
<dbReference type="GO" id="GO:0051015">
    <property type="term" value="F:actin filament binding"/>
    <property type="evidence" value="ECO:0007669"/>
    <property type="project" value="TreeGrafter"/>
</dbReference>
<protein>
    <recommendedName>
        <fullName evidence="2">Ysc84 actin-binding domain-containing protein</fullName>
    </recommendedName>
</protein>
<feature type="region of interest" description="Disordered" evidence="1">
    <location>
        <begin position="224"/>
        <end position="480"/>
    </location>
</feature>
<name>A0A9W9RHB6_9EURO</name>
<gene>
    <name evidence="3" type="ORF">N7517_009406</name>
</gene>
<evidence type="ECO:0000256" key="1">
    <source>
        <dbReference type="SAM" id="MobiDB-lite"/>
    </source>
</evidence>
<dbReference type="InterPro" id="IPR033643">
    <property type="entry name" value="SYLF_SH3YL1-like"/>
</dbReference>
<accession>A0A9W9RHB6</accession>
<feature type="compositionally biased region" description="Basic and acidic residues" evidence="1">
    <location>
        <begin position="440"/>
        <end position="454"/>
    </location>
</feature>
<evidence type="ECO:0000313" key="3">
    <source>
        <dbReference type="EMBL" id="KAJ5360215.1"/>
    </source>
</evidence>
<dbReference type="OrthoDB" id="10255128at2759"/>
<dbReference type="PANTHER" id="PTHR15629">
    <property type="entry name" value="SH3YL1 PROTEIN"/>
    <property type="match status" value="1"/>
</dbReference>
<feature type="compositionally biased region" description="Polar residues" evidence="1">
    <location>
        <begin position="471"/>
        <end position="480"/>
    </location>
</feature>
<dbReference type="GeneID" id="81466312"/>
<feature type="compositionally biased region" description="Basic and acidic residues" evidence="1">
    <location>
        <begin position="367"/>
        <end position="382"/>
    </location>
</feature>
<dbReference type="AlphaFoldDB" id="A0A9W9RHB6"/>
<dbReference type="GO" id="GO:0051666">
    <property type="term" value="P:actin cortical patch localization"/>
    <property type="evidence" value="ECO:0007669"/>
    <property type="project" value="TreeGrafter"/>
</dbReference>
<keyword evidence="4" id="KW-1185">Reference proteome</keyword>
<dbReference type="CDD" id="cd11525">
    <property type="entry name" value="SYLF_SH3YL1_like"/>
    <property type="match status" value="1"/>
</dbReference>
<dbReference type="InterPro" id="IPR051702">
    <property type="entry name" value="SH3_domain_YSC84-like"/>
</dbReference>
<feature type="compositionally biased region" description="Polar residues" evidence="1">
    <location>
        <begin position="410"/>
        <end position="437"/>
    </location>
</feature>
<proteinExistence type="predicted"/>
<dbReference type="InterPro" id="IPR007461">
    <property type="entry name" value="Ysc84_actin-binding"/>
</dbReference>
<dbReference type="Proteomes" id="UP001147752">
    <property type="component" value="Unassembled WGS sequence"/>
</dbReference>
<dbReference type="GO" id="GO:0051017">
    <property type="term" value="P:actin filament bundle assembly"/>
    <property type="evidence" value="ECO:0007669"/>
    <property type="project" value="TreeGrafter"/>
</dbReference>
<dbReference type="RefSeq" id="XP_056575701.1">
    <property type="nucleotide sequence ID" value="XM_056727129.1"/>
</dbReference>
<evidence type="ECO:0000313" key="4">
    <source>
        <dbReference type="Proteomes" id="UP001147752"/>
    </source>
</evidence>
<dbReference type="Pfam" id="PF04366">
    <property type="entry name" value="Ysc84"/>
    <property type="match status" value="1"/>
</dbReference>
<dbReference type="EMBL" id="JAPZBT010000004">
    <property type="protein sequence ID" value="KAJ5360215.1"/>
    <property type="molecule type" value="Genomic_DNA"/>
</dbReference>
<reference evidence="3" key="2">
    <citation type="journal article" date="2023" name="IMA Fungus">
        <title>Comparative genomic study of the Penicillium genus elucidates a diverse pangenome and 15 lateral gene transfer events.</title>
        <authorList>
            <person name="Petersen C."/>
            <person name="Sorensen T."/>
            <person name="Nielsen M.R."/>
            <person name="Sondergaard T.E."/>
            <person name="Sorensen J.L."/>
            <person name="Fitzpatrick D.A."/>
            <person name="Frisvad J.C."/>
            <person name="Nielsen K.L."/>
        </authorList>
    </citation>
    <scope>NUCLEOTIDE SEQUENCE</scope>
    <source>
        <strain evidence="3">IBT 3081</strain>
    </source>
</reference>
<comment type="caution">
    <text evidence="3">The sequence shown here is derived from an EMBL/GenBank/DDBJ whole genome shotgun (WGS) entry which is preliminary data.</text>
</comment>
<dbReference type="PANTHER" id="PTHR15629:SF2">
    <property type="entry name" value="SH3 DOMAIN-CONTAINING YSC84-LIKE PROTEIN 1"/>
    <property type="match status" value="1"/>
</dbReference>
<feature type="compositionally biased region" description="Polar residues" evidence="1">
    <location>
        <begin position="237"/>
        <end position="246"/>
    </location>
</feature>
<dbReference type="GO" id="GO:0035091">
    <property type="term" value="F:phosphatidylinositol binding"/>
    <property type="evidence" value="ECO:0007669"/>
    <property type="project" value="TreeGrafter"/>
</dbReference>